<reference evidence="2" key="1">
    <citation type="journal article" date="2024" name="Proc. Natl. Acad. Sci. U.S.A.">
        <title>Extraordinary preservation of gene collinearity over three hundred million years revealed in homosporous lycophytes.</title>
        <authorList>
            <person name="Li C."/>
            <person name="Wickell D."/>
            <person name="Kuo L.Y."/>
            <person name="Chen X."/>
            <person name="Nie B."/>
            <person name="Liao X."/>
            <person name="Peng D."/>
            <person name="Ji J."/>
            <person name="Jenkins J."/>
            <person name="Williams M."/>
            <person name="Shu S."/>
            <person name="Plott C."/>
            <person name="Barry K."/>
            <person name="Rajasekar S."/>
            <person name="Grimwood J."/>
            <person name="Han X."/>
            <person name="Sun S."/>
            <person name="Hou Z."/>
            <person name="He W."/>
            <person name="Dai G."/>
            <person name="Sun C."/>
            <person name="Schmutz J."/>
            <person name="Leebens-Mack J.H."/>
            <person name="Li F.W."/>
            <person name="Wang L."/>
        </authorList>
    </citation>
    <scope>NUCLEOTIDE SEQUENCE [LARGE SCALE GENOMIC DNA]</scope>
    <source>
        <strain evidence="2">cv. PW_Plant_1</strain>
    </source>
</reference>
<dbReference type="EMBL" id="CM055103">
    <property type="protein sequence ID" value="KAJ7535386.1"/>
    <property type="molecule type" value="Genomic_DNA"/>
</dbReference>
<name>A0ACC2C049_DIPCM</name>
<evidence type="ECO:0000313" key="1">
    <source>
        <dbReference type="EMBL" id="KAJ7535386.1"/>
    </source>
</evidence>
<sequence>MAMAMAMAMRAICPTFSSTNRPFIHHNAIANAAAAVAIVLEHSFQTYICSSASCSSTRRLHQLKQNNVHYPKEGIRLKVQCGNGGAKGRLILGITVVNVSKRYSGSPRNCGLGVHATTDEEYEKAISIDLNEDTSKETSSSIGTSNEKLENGLYLVATPIGNLEDITLRALRVLKLADLILAEDTRHSAKILQHYNIRKPMMSYHKFNATARQDALVRRLESGQTFALITDAGTPGISDPGSELVMACIKANIQVHPIPGPSAIITAIVVSGLPTNAFTFVGFLPTQERLRQKRLMAAANESATQIFFVPPHKLCSILESCIPVFGPDRICVVAREMTKIHEEFWRGTLDQALKEFQERDPRGEVTLLVAGLPESSMERFPTLEELESRLKNLIDAGESPSEAARRVAEESAVRRKLIYTLALKLSSKKSPEKT</sequence>
<proteinExistence type="predicted"/>
<accession>A0ACC2C049</accession>
<protein>
    <submittedName>
        <fullName evidence="1">Uncharacterized protein</fullName>
    </submittedName>
</protein>
<keyword evidence="2" id="KW-1185">Reference proteome</keyword>
<organism evidence="1 2">
    <name type="scientific">Diphasiastrum complanatum</name>
    <name type="common">Issler's clubmoss</name>
    <name type="synonym">Lycopodium complanatum</name>
    <dbReference type="NCBI Taxonomy" id="34168"/>
    <lineage>
        <taxon>Eukaryota</taxon>
        <taxon>Viridiplantae</taxon>
        <taxon>Streptophyta</taxon>
        <taxon>Embryophyta</taxon>
        <taxon>Tracheophyta</taxon>
        <taxon>Lycopodiopsida</taxon>
        <taxon>Lycopodiales</taxon>
        <taxon>Lycopodiaceae</taxon>
        <taxon>Lycopodioideae</taxon>
        <taxon>Diphasiastrum</taxon>
    </lineage>
</organism>
<gene>
    <name evidence="1" type="ORF">O6H91_12G030900</name>
</gene>
<evidence type="ECO:0000313" key="2">
    <source>
        <dbReference type="Proteomes" id="UP001162992"/>
    </source>
</evidence>
<dbReference type="Proteomes" id="UP001162992">
    <property type="component" value="Chromosome 12"/>
</dbReference>
<comment type="caution">
    <text evidence="1">The sequence shown here is derived from an EMBL/GenBank/DDBJ whole genome shotgun (WGS) entry which is preliminary data.</text>
</comment>